<dbReference type="NCBIfam" id="TIGR01136">
    <property type="entry name" value="cysKM"/>
    <property type="match status" value="1"/>
</dbReference>
<comment type="cofactor">
    <cofactor evidence="1">
        <name>pyridoxal 5'-phosphate</name>
        <dbReference type="ChEBI" id="CHEBI:597326"/>
    </cofactor>
</comment>
<evidence type="ECO:0000259" key="4">
    <source>
        <dbReference type="Pfam" id="PF00291"/>
    </source>
</evidence>
<keyword evidence="5" id="KW-0808">Transferase</keyword>
<evidence type="ECO:0000256" key="3">
    <source>
        <dbReference type="ARBA" id="ARBA00022898"/>
    </source>
</evidence>
<dbReference type="Proteomes" id="UP000767854">
    <property type="component" value="Unassembled WGS sequence"/>
</dbReference>
<proteinExistence type="predicted"/>
<dbReference type="GO" id="GO:0004124">
    <property type="term" value="F:cysteine synthase activity"/>
    <property type="evidence" value="ECO:0007669"/>
    <property type="project" value="UniProtKB-EC"/>
</dbReference>
<dbReference type="SUPFAM" id="SSF53686">
    <property type="entry name" value="Tryptophan synthase beta subunit-like PLP-dependent enzymes"/>
    <property type="match status" value="1"/>
</dbReference>
<name>A0ABS2MR33_9FIRM</name>
<protein>
    <submittedName>
        <fullName evidence="5">Cysteine synthase A</fullName>
        <ecNumber evidence="5">2.5.1.47</ecNumber>
    </submittedName>
</protein>
<feature type="domain" description="Tryptophan synthase beta chain-like PALP" evidence="4">
    <location>
        <begin position="8"/>
        <end position="289"/>
    </location>
</feature>
<evidence type="ECO:0000313" key="5">
    <source>
        <dbReference type="EMBL" id="MBM7561844.1"/>
    </source>
</evidence>
<comment type="caution">
    <text evidence="5">The sequence shown here is derived from an EMBL/GenBank/DDBJ whole genome shotgun (WGS) entry which is preliminary data.</text>
</comment>
<organism evidence="5 6">
    <name type="scientific">Fusibacter tunisiensis</name>
    <dbReference type="NCBI Taxonomy" id="1008308"/>
    <lineage>
        <taxon>Bacteria</taxon>
        <taxon>Bacillati</taxon>
        <taxon>Bacillota</taxon>
        <taxon>Clostridia</taxon>
        <taxon>Eubacteriales</taxon>
        <taxon>Eubacteriales Family XII. Incertae Sedis</taxon>
        <taxon>Fusibacter</taxon>
    </lineage>
</organism>
<gene>
    <name evidence="5" type="ORF">JOC49_001385</name>
</gene>
<evidence type="ECO:0000313" key="6">
    <source>
        <dbReference type="Proteomes" id="UP000767854"/>
    </source>
</evidence>
<dbReference type="EMBL" id="JAFBDT010000009">
    <property type="protein sequence ID" value="MBM7561844.1"/>
    <property type="molecule type" value="Genomic_DNA"/>
</dbReference>
<dbReference type="Pfam" id="PF00291">
    <property type="entry name" value="PALP"/>
    <property type="match status" value="1"/>
</dbReference>
<accession>A0ABS2MR33</accession>
<dbReference type="NCBIfam" id="TIGR01139">
    <property type="entry name" value="cysK"/>
    <property type="match status" value="1"/>
</dbReference>
<sequence length="304" mass="32430">MKYFKALDLIGKTPIVKLNKVVDATEMADIYIKLEGLNLTGSVKARAAYGMITGAENEGILKPGMTLVEPSSGNTGIALALIGKMKGYSVTIVMPETMSVERRNIIKAYGANLILTEGGKGMSGAIEEASKLAENDTYYMPQQFKNKYNAWIHYETTSEEILIDMPVLDAFVATVGTGGTVSGVGKKLKEVRQSVEIIAVEPLESSVLSGNSPGPHKIQGIGAGFKPDVLALDVIDRVLTVSSEEAYEMTRQLFVKEGLFLGISSGAAVVAAIETAKRLGPGKVVLTLSPDSGEKYISSQVFTE</sequence>
<keyword evidence="6" id="KW-1185">Reference proteome</keyword>
<dbReference type="CDD" id="cd01561">
    <property type="entry name" value="CBS_like"/>
    <property type="match status" value="1"/>
</dbReference>
<dbReference type="InterPro" id="IPR036052">
    <property type="entry name" value="TrpB-like_PALP_sf"/>
</dbReference>
<dbReference type="InterPro" id="IPR005856">
    <property type="entry name" value="Cys_synth"/>
</dbReference>
<evidence type="ECO:0000256" key="1">
    <source>
        <dbReference type="ARBA" id="ARBA00001933"/>
    </source>
</evidence>
<keyword evidence="3" id="KW-0663">Pyridoxal phosphate</keyword>
<comment type="pathway">
    <text evidence="2">Amino-acid biosynthesis; L-cysteine biosynthesis; L-cysteine from L-serine: step 2/2.</text>
</comment>
<dbReference type="InterPro" id="IPR001926">
    <property type="entry name" value="TrpB-like_PALP"/>
</dbReference>
<dbReference type="RefSeq" id="WP_204663743.1">
    <property type="nucleotide sequence ID" value="NZ_JAFBDT010000009.1"/>
</dbReference>
<dbReference type="InterPro" id="IPR005859">
    <property type="entry name" value="CysK"/>
</dbReference>
<dbReference type="EC" id="2.5.1.47" evidence="5"/>
<dbReference type="Gene3D" id="3.40.50.1100">
    <property type="match status" value="2"/>
</dbReference>
<dbReference type="PANTHER" id="PTHR10314">
    <property type="entry name" value="CYSTATHIONINE BETA-SYNTHASE"/>
    <property type="match status" value="1"/>
</dbReference>
<evidence type="ECO:0000256" key="2">
    <source>
        <dbReference type="ARBA" id="ARBA00004962"/>
    </source>
</evidence>
<reference evidence="5 6" key="1">
    <citation type="submission" date="2021-01" db="EMBL/GenBank/DDBJ databases">
        <title>Genomic Encyclopedia of Type Strains, Phase IV (KMG-IV): sequencing the most valuable type-strain genomes for metagenomic binning, comparative biology and taxonomic classification.</title>
        <authorList>
            <person name="Goeker M."/>
        </authorList>
    </citation>
    <scope>NUCLEOTIDE SEQUENCE [LARGE SCALE GENOMIC DNA]</scope>
    <source>
        <strain evidence="5 6">DSM 24436</strain>
    </source>
</reference>
<dbReference type="InterPro" id="IPR050214">
    <property type="entry name" value="Cys_Synth/Cystath_Beta-Synth"/>
</dbReference>